<dbReference type="PANTHER" id="PTHR30354:SF20">
    <property type="entry name" value="HIGH-AFFINITY GLUCONATE TRANSPORTER"/>
    <property type="match status" value="1"/>
</dbReference>
<keyword evidence="1" id="KW-1133">Transmembrane helix</keyword>
<dbReference type="GO" id="GO:0015128">
    <property type="term" value="F:gluconate transmembrane transporter activity"/>
    <property type="evidence" value="ECO:0007669"/>
    <property type="project" value="InterPro"/>
</dbReference>
<dbReference type="AlphaFoldDB" id="A0A9D1WDF1"/>
<dbReference type="NCBIfam" id="TIGR00791">
    <property type="entry name" value="gntP"/>
    <property type="match status" value="1"/>
</dbReference>
<dbReference type="PANTHER" id="PTHR30354">
    <property type="entry name" value="GNT FAMILY GLUCONATE TRANSPORTER"/>
    <property type="match status" value="1"/>
</dbReference>
<feature type="transmembrane region" description="Helical" evidence="1">
    <location>
        <begin position="304"/>
        <end position="324"/>
    </location>
</feature>
<dbReference type="Pfam" id="PF02447">
    <property type="entry name" value="GntP_permease"/>
    <property type="match status" value="1"/>
</dbReference>
<proteinExistence type="predicted"/>
<dbReference type="GO" id="GO:0005886">
    <property type="term" value="C:plasma membrane"/>
    <property type="evidence" value="ECO:0007669"/>
    <property type="project" value="TreeGrafter"/>
</dbReference>
<dbReference type="EMBL" id="DXEV01000133">
    <property type="protein sequence ID" value="HIX57151.1"/>
    <property type="molecule type" value="Genomic_DNA"/>
</dbReference>
<feature type="transmembrane region" description="Helical" evidence="1">
    <location>
        <begin position="344"/>
        <end position="371"/>
    </location>
</feature>
<evidence type="ECO:0000313" key="2">
    <source>
        <dbReference type="EMBL" id="HIX57151.1"/>
    </source>
</evidence>
<feature type="transmembrane region" description="Helical" evidence="1">
    <location>
        <begin position="140"/>
        <end position="158"/>
    </location>
</feature>
<dbReference type="InterPro" id="IPR003474">
    <property type="entry name" value="Glcn_transporter"/>
</dbReference>
<organism evidence="2 3">
    <name type="scientific">Candidatus Anaerobiospirillum pullistercoris</name>
    <dbReference type="NCBI Taxonomy" id="2838452"/>
    <lineage>
        <taxon>Bacteria</taxon>
        <taxon>Pseudomonadati</taxon>
        <taxon>Pseudomonadota</taxon>
        <taxon>Gammaproteobacteria</taxon>
        <taxon>Aeromonadales</taxon>
        <taxon>Succinivibrionaceae</taxon>
        <taxon>Anaerobiospirillum</taxon>
    </lineage>
</organism>
<feature type="transmembrane region" description="Helical" evidence="1">
    <location>
        <begin position="100"/>
        <end position="133"/>
    </location>
</feature>
<sequence length="444" mass="47082">MEHWLPVLWVALAIVVLLFLTIYVKLHSFVALLIVAVMVAFLESMPLDQLVAAITKGAGNTLAGVGLIVILGAALGQLMTDCGASKRVADVILKTCGVKYLKWGLLVIGSIFGTAMFFEVGFIIMMPLVIGIAREAKIPYMYLVIPSLAALAQAHSLLPPQPGPVALMTSLNADSGLVYIFGLITLIPSIIAAGIILPRFLKGLDTYKMPLMGNMDESNYDKLRVPNFGISLLIPLLPAILMVSHTVAAAFLPKESTVVYVLNFLGSPIISLFLALLVALYVFGIRAGRTFAEASNSISSAIKGISVVVMIIGAGGVFKEVIISAGVGEHIAAAVKDVNLNPLILAWLITAIIRWATGQGAVSAITAAGLVSPLLGVYDIEPVFLMLACAAGSNTITMPNDAAFWMMKETFNLSMAQTFKTWGLLELVNSVVGLGVVLLLTLFV</sequence>
<feature type="transmembrane region" description="Helical" evidence="1">
    <location>
        <begin position="7"/>
        <end position="24"/>
    </location>
</feature>
<reference evidence="2" key="1">
    <citation type="journal article" date="2021" name="PeerJ">
        <title>Extensive microbial diversity within the chicken gut microbiome revealed by metagenomics and culture.</title>
        <authorList>
            <person name="Gilroy R."/>
            <person name="Ravi A."/>
            <person name="Getino M."/>
            <person name="Pursley I."/>
            <person name="Horton D.L."/>
            <person name="Alikhan N.F."/>
            <person name="Baker D."/>
            <person name="Gharbi K."/>
            <person name="Hall N."/>
            <person name="Watson M."/>
            <person name="Adriaenssens E.M."/>
            <person name="Foster-Nyarko E."/>
            <person name="Jarju S."/>
            <person name="Secka A."/>
            <person name="Antonio M."/>
            <person name="Oren A."/>
            <person name="Chaudhuri R.R."/>
            <person name="La Ragione R."/>
            <person name="Hildebrand F."/>
            <person name="Pallen M.J."/>
        </authorList>
    </citation>
    <scope>NUCLEOTIDE SEQUENCE</scope>
    <source>
        <strain evidence="2">USASDec5-558</strain>
    </source>
</reference>
<dbReference type="PIRSF" id="PIRSF002746">
    <property type="entry name" value="Gluconate_transporter"/>
    <property type="match status" value="1"/>
</dbReference>
<reference evidence="2" key="2">
    <citation type="submission" date="2021-04" db="EMBL/GenBank/DDBJ databases">
        <authorList>
            <person name="Gilroy R."/>
        </authorList>
    </citation>
    <scope>NUCLEOTIDE SEQUENCE</scope>
    <source>
        <strain evidence="2">USASDec5-558</strain>
    </source>
</reference>
<keyword evidence="1" id="KW-0812">Transmembrane</keyword>
<feature type="transmembrane region" description="Helical" evidence="1">
    <location>
        <begin position="30"/>
        <end position="47"/>
    </location>
</feature>
<dbReference type="Proteomes" id="UP000886829">
    <property type="component" value="Unassembled WGS sequence"/>
</dbReference>
<feature type="transmembrane region" description="Helical" evidence="1">
    <location>
        <begin position="383"/>
        <end position="407"/>
    </location>
</feature>
<gene>
    <name evidence="2" type="ORF">H9850_06735</name>
</gene>
<comment type="caution">
    <text evidence="2">The sequence shown here is derived from an EMBL/GenBank/DDBJ whole genome shotgun (WGS) entry which is preliminary data.</text>
</comment>
<protein>
    <submittedName>
        <fullName evidence="2">Gluconate:H+ symporter</fullName>
    </submittedName>
</protein>
<keyword evidence="1" id="KW-0472">Membrane</keyword>
<feature type="transmembrane region" description="Helical" evidence="1">
    <location>
        <begin position="232"/>
        <end position="252"/>
    </location>
</feature>
<accession>A0A9D1WDF1</accession>
<feature type="transmembrane region" description="Helical" evidence="1">
    <location>
        <begin position="59"/>
        <end position="80"/>
    </location>
</feature>
<feature type="transmembrane region" description="Helical" evidence="1">
    <location>
        <begin position="178"/>
        <end position="201"/>
    </location>
</feature>
<evidence type="ECO:0000256" key="1">
    <source>
        <dbReference type="SAM" id="Phobius"/>
    </source>
</evidence>
<feature type="transmembrane region" description="Helical" evidence="1">
    <location>
        <begin position="258"/>
        <end position="283"/>
    </location>
</feature>
<feature type="transmembrane region" description="Helical" evidence="1">
    <location>
        <begin position="427"/>
        <end position="443"/>
    </location>
</feature>
<name>A0A9D1WDF1_9GAMM</name>
<evidence type="ECO:0000313" key="3">
    <source>
        <dbReference type="Proteomes" id="UP000886829"/>
    </source>
</evidence>